<evidence type="ECO:0000256" key="10">
    <source>
        <dbReference type="SAM" id="Phobius"/>
    </source>
</evidence>
<evidence type="ECO:0000256" key="5">
    <source>
        <dbReference type="ARBA" id="ARBA00022692"/>
    </source>
</evidence>
<evidence type="ECO:0000313" key="11">
    <source>
        <dbReference type="EMBL" id="KAG8449269.1"/>
    </source>
</evidence>
<keyword evidence="5 10" id="KW-0812">Transmembrane</keyword>
<keyword evidence="4" id="KW-1003">Cell membrane</keyword>
<keyword evidence="6" id="KW-0732">Signal</keyword>
<evidence type="ECO:0000256" key="9">
    <source>
        <dbReference type="ARBA" id="ARBA00023136"/>
    </source>
</evidence>
<dbReference type="GO" id="GO:0016324">
    <property type="term" value="C:apical plasma membrane"/>
    <property type="evidence" value="ECO:0007669"/>
    <property type="project" value="TreeGrafter"/>
</dbReference>
<organism evidence="11 12">
    <name type="scientific">Hymenochirus boettgeri</name>
    <name type="common">Congo dwarf clawed frog</name>
    <dbReference type="NCBI Taxonomy" id="247094"/>
    <lineage>
        <taxon>Eukaryota</taxon>
        <taxon>Metazoa</taxon>
        <taxon>Chordata</taxon>
        <taxon>Craniata</taxon>
        <taxon>Vertebrata</taxon>
        <taxon>Euteleostomi</taxon>
        <taxon>Amphibia</taxon>
        <taxon>Batrachia</taxon>
        <taxon>Anura</taxon>
        <taxon>Pipoidea</taxon>
        <taxon>Pipidae</taxon>
        <taxon>Pipinae</taxon>
        <taxon>Hymenochirus</taxon>
    </lineage>
</organism>
<dbReference type="PANTHER" id="PTHR14995:SF2">
    <property type="entry name" value="PROTEIN AMNIONLESS"/>
    <property type="match status" value="1"/>
</dbReference>
<dbReference type="GO" id="GO:0030139">
    <property type="term" value="C:endocytic vesicle"/>
    <property type="evidence" value="ECO:0007669"/>
    <property type="project" value="TreeGrafter"/>
</dbReference>
<dbReference type="AlphaFoldDB" id="A0A8T2JVJ2"/>
<dbReference type="OrthoDB" id="10067964at2759"/>
<comment type="caution">
    <text evidence="11">The sequence shown here is derived from an EMBL/GenBank/DDBJ whole genome shotgun (WGS) entry which is preliminary data.</text>
</comment>
<reference evidence="11" key="1">
    <citation type="thesis" date="2020" institute="ProQuest LLC" country="789 East Eisenhower Parkway, Ann Arbor, MI, USA">
        <title>Comparative Genomics and Chromosome Evolution.</title>
        <authorList>
            <person name="Mudd A.B."/>
        </authorList>
    </citation>
    <scope>NUCLEOTIDE SEQUENCE</scope>
    <source>
        <strain evidence="11">Female2</strain>
        <tissue evidence="11">Blood</tissue>
    </source>
</reference>
<keyword evidence="7" id="KW-0653">Protein transport</keyword>
<dbReference type="InterPro" id="IPR026112">
    <property type="entry name" value="AMN"/>
</dbReference>
<dbReference type="Proteomes" id="UP000812440">
    <property type="component" value="Chromosome 8_10"/>
</dbReference>
<name>A0A8T2JVJ2_9PIPI</name>
<keyword evidence="12" id="KW-1185">Reference proteome</keyword>
<dbReference type="Pfam" id="PF14828">
    <property type="entry name" value="Amnionless"/>
    <property type="match status" value="1"/>
</dbReference>
<evidence type="ECO:0000256" key="8">
    <source>
        <dbReference type="ARBA" id="ARBA00022989"/>
    </source>
</evidence>
<comment type="subcellular location">
    <subcellularLocation>
        <location evidence="1">Cell membrane</location>
        <topology evidence="1">Single-pass type I membrane protein</topology>
    </subcellularLocation>
</comment>
<evidence type="ECO:0000256" key="6">
    <source>
        <dbReference type="ARBA" id="ARBA00022729"/>
    </source>
</evidence>
<accession>A0A8T2JVJ2</accession>
<dbReference type="GO" id="GO:0006898">
    <property type="term" value="P:receptor-mediated endocytosis"/>
    <property type="evidence" value="ECO:0007669"/>
    <property type="project" value="TreeGrafter"/>
</dbReference>
<keyword evidence="3" id="KW-0813">Transport</keyword>
<feature type="transmembrane region" description="Helical" evidence="10">
    <location>
        <begin position="327"/>
        <end position="347"/>
    </location>
</feature>
<dbReference type="GO" id="GO:0015031">
    <property type="term" value="P:protein transport"/>
    <property type="evidence" value="ECO:0007669"/>
    <property type="project" value="UniProtKB-KW"/>
</dbReference>
<evidence type="ECO:0000313" key="12">
    <source>
        <dbReference type="Proteomes" id="UP000812440"/>
    </source>
</evidence>
<evidence type="ECO:0000256" key="2">
    <source>
        <dbReference type="ARBA" id="ARBA00021200"/>
    </source>
</evidence>
<evidence type="ECO:0000256" key="1">
    <source>
        <dbReference type="ARBA" id="ARBA00004251"/>
    </source>
</evidence>
<dbReference type="PANTHER" id="PTHR14995">
    <property type="entry name" value="AMNIONLESS"/>
    <property type="match status" value="1"/>
</dbReference>
<sequence length="431" mass="47700">MFGNDNKLSVYVQSSHSLKDMYLPWDGEFILSPSAGFSASPDDDAECGKGSSATFRNMDQYTWLSPSLWLSFLSIDDLERGKSLFHVDAESVPCQYDDIIFPPETSFRVNINTDSIQLRSISVMGRRFNREEDFSLYRQSNTGKLQFYGPGQLQITNTKCGDKTGCECGNERVLREICSSVLRHLENKCPDNACMNPLKPIGHCCNICGAIVSLEYTSEFDLESYRNRLTHTFLSLAKYSGVKMAISKVQRPESIFRIIPRGSIPEIQIVLIDNKNGSQTGSVAQEMAYDIMSDIQNHGKSFGIIRGNVILATATNTHRAPIPVGTILGTVIGILLCVSLIGAIIFLNRIGVLRLPPFGAFLFKRMEDESGEEISNMANKSFENPMFDGTTQSAPDAPALYTGEEALKGIVIRQAGVQFTNPLYDNSLSDV</sequence>
<evidence type="ECO:0000256" key="7">
    <source>
        <dbReference type="ARBA" id="ARBA00022927"/>
    </source>
</evidence>
<protein>
    <recommendedName>
        <fullName evidence="2">Protein amnionless</fullName>
    </recommendedName>
</protein>
<evidence type="ECO:0000256" key="4">
    <source>
        <dbReference type="ARBA" id="ARBA00022475"/>
    </source>
</evidence>
<keyword evidence="8 10" id="KW-1133">Transmembrane helix</keyword>
<evidence type="ECO:0000256" key="3">
    <source>
        <dbReference type="ARBA" id="ARBA00022448"/>
    </source>
</evidence>
<dbReference type="EMBL" id="JAACNH010000003">
    <property type="protein sequence ID" value="KAG8449269.1"/>
    <property type="molecule type" value="Genomic_DNA"/>
</dbReference>
<gene>
    <name evidence="11" type="ORF">GDO86_016079</name>
</gene>
<keyword evidence="9 10" id="KW-0472">Membrane</keyword>
<proteinExistence type="predicted"/>